<dbReference type="PANTHER" id="PTHR21366:SF22">
    <property type="entry name" value="VOC DOMAIN-CONTAINING PROTEIN"/>
    <property type="match status" value="1"/>
</dbReference>
<evidence type="ECO:0000259" key="1">
    <source>
        <dbReference type="PROSITE" id="PS51819"/>
    </source>
</evidence>
<dbReference type="InterPro" id="IPR037523">
    <property type="entry name" value="VOC_core"/>
</dbReference>
<dbReference type="InterPro" id="IPR029068">
    <property type="entry name" value="Glyas_Bleomycin-R_OHBP_Dase"/>
</dbReference>
<dbReference type="Gene3D" id="3.10.180.10">
    <property type="entry name" value="2,3-Dihydroxybiphenyl 1,2-Dioxygenase, domain 1"/>
    <property type="match status" value="1"/>
</dbReference>
<feature type="domain" description="VOC" evidence="1">
    <location>
        <begin position="6"/>
        <end position="134"/>
    </location>
</feature>
<gene>
    <name evidence="2" type="ORF">BB934_26060</name>
</gene>
<dbReference type="RefSeq" id="WP_210422120.1">
    <property type="nucleotide sequence ID" value="NZ_CP016616.1"/>
</dbReference>
<evidence type="ECO:0000313" key="2">
    <source>
        <dbReference type="EMBL" id="ANY81252.1"/>
    </source>
</evidence>
<dbReference type="InterPro" id="IPR050383">
    <property type="entry name" value="GlyoxalaseI/FosfomycinResist"/>
</dbReference>
<dbReference type="AlphaFoldDB" id="A0A1B2EN35"/>
<organism evidence="2">
    <name type="scientific">Microvirga ossetica</name>
    <dbReference type="NCBI Taxonomy" id="1882682"/>
    <lineage>
        <taxon>Bacteria</taxon>
        <taxon>Pseudomonadati</taxon>
        <taxon>Pseudomonadota</taxon>
        <taxon>Alphaproteobacteria</taxon>
        <taxon>Hyphomicrobiales</taxon>
        <taxon>Methylobacteriaceae</taxon>
        <taxon>Microvirga</taxon>
    </lineage>
</organism>
<dbReference type="SUPFAM" id="SSF54593">
    <property type="entry name" value="Glyoxalase/Bleomycin resistance protein/Dihydroxybiphenyl dioxygenase"/>
    <property type="match status" value="1"/>
</dbReference>
<protein>
    <submittedName>
        <fullName evidence="2">Glyoxalase</fullName>
    </submittedName>
</protein>
<dbReference type="EMBL" id="CP016616">
    <property type="protein sequence ID" value="ANY81252.1"/>
    <property type="molecule type" value="Genomic_DNA"/>
</dbReference>
<dbReference type="KEGG" id="moc:BB934_26060"/>
<accession>A0A1B2EN35</accession>
<proteinExistence type="predicted"/>
<name>A0A1B2EN35_9HYPH</name>
<dbReference type="Pfam" id="PF00903">
    <property type="entry name" value="Glyoxalase"/>
    <property type="match status" value="1"/>
</dbReference>
<dbReference type="PROSITE" id="PS51819">
    <property type="entry name" value="VOC"/>
    <property type="match status" value="1"/>
</dbReference>
<sequence>MMEIDGLHHVALPCADLERSRRFYVEVLGLTEIPRPALPVAGAWFQVGTRQELHLVVGDAQATFRSTKGMDTNDIHFAIRVTSYTQALEALKAKGYREDASPDDLMGIRTSMRVGYPQIYILDPDRNIIEINAASSD</sequence>
<dbReference type="InterPro" id="IPR004360">
    <property type="entry name" value="Glyas_Fos-R_dOase_dom"/>
</dbReference>
<reference evidence="2" key="1">
    <citation type="submission" date="2016-07" db="EMBL/GenBank/DDBJ databases">
        <title>Microvirga ossetica sp. nov. a new species of rhizobia isolated from root nodules of the legume species Vicia alpestris Steven originated from North Ossetia region in the Caucasus.</title>
        <authorList>
            <person name="Safronova V.I."/>
            <person name="Kuznetsova I.G."/>
            <person name="Sazanova A.L."/>
            <person name="Belimov A."/>
            <person name="Andronov E."/>
            <person name="Osledkin Y.S."/>
            <person name="Onishchuk O.P."/>
            <person name="Kurchak O.N."/>
            <person name="Shaposhnikov A.I."/>
            <person name="Willems A."/>
            <person name="Tikhonovich I.A."/>
        </authorList>
    </citation>
    <scope>NUCLEOTIDE SEQUENCE [LARGE SCALE GENOMIC DNA]</scope>
    <source>
        <strain evidence="2">V5/3M</strain>
    </source>
</reference>
<dbReference type="PANTHER" id="PTHR21366">
    <property type="entry name" value="GLYOXALASE FAMILY PROTEIN"/>
    <property type="match status" value="1"/>
</dbReference>